<evidence type="ECO:0000256" key="1">
    <source>
        <dbReference type="SAM" id="MobiDB-lite"/>
    </source>
</evidence>
<evidence type="ECO:0000313" key="3">
    <source>
        <dbReference type="Proteomes" id="UP001229421"/>
    </source>
</evidence>
<sequence length="68" mass="7912">MREAMPLGALIWGVSRFNPWHSHASKQQYGSNYINNKQEQKQEQTTQSKFNPTKPNKRSETSSKFIIT</sequence>
<name>A0AAD8KU03_TARER</name>
<dbReference type="Proteomes" id="UP001229421">
    <property type="component" value="Unassembled WGS sequence"/>
</dbReference>
<feature type="region of interest" description="Disordered" evidence="1">
    <location>
        <begin position="28"/>
        <end position="68"/>
    </location>
</feature>
<protein>
    <submittedName>
        <fullName evidence="2">Uncharacterized protein</fullName>
    </submittedName>
</protein>
<evidence type="ECO:0000313" key="2">
    <source>
        <dbReference type="EMBL" id="KAK1428649.1"/>
    </source>
</evidence>
<proteinExistence type="predicted"/>
<organism evidence="2 3">
    <name type="scientific">Tagetes erecta</name>
    <name type="common">African marigold</name>
    <dbReference type="NCBI Taxonomy" id="13708"/>
    <lineage>
        <taxon>Eukaryota</taxon>
        <taxon>Viridiplantae</taxon>
        <taxon>Streptophyta</taxon>
        <taxon>Embryophyta</taxon>
        <taxon>Tracheophyta</taxon>
        <taxon>Spermatophyta</taxon>
        <taxon>Magnoliopsida</taxon>
        <taxon>eudicotyledons</taxon>
        <taxon>Gunneridae</taxon>
        <taxon>Pentapetalae</taxon>
        <taxon>asterids</taxon>
        <taxon>campanulids</taxon>
        <taxon>Asterales</taxon>
        <taxon>Asteraceae</taxon>
        <taxon>Asteroideae</taxon>
        <taxon>Heliantheae alliance</taxon>
        <taxon>Tageteae</taxon>
        <taxon>Tagetes</taxon>
    </lineage>
</organism>
<comment type="caution">
    <text evidence="2">The sequence shown here is derived from an EMBL/GenBank/DDBJ whole genome shotgun (WGS) entry which is preliminary data.</text>
</comment>
<accession>A0AAD8KU03</accession>
<reference evidence="2" key="1">
    <citation type="journal article" date="2023" name="bioRxiv">
        <title>Improved chromosome-level genome assembly for marigold (Tagetes erecta).</title>
        <authorList>
            <person name="Jiang F."/>
            <person name="Yuan L."/>
            <person name="Wang S."/>
            <person name="Wang H."/>
            <person name="Xu D."/>
            <person name="Wang A."/>
            <person name="Fan W."/>
        </authorList>
    </citation>
    <scope>NUCLEOTIDE SEQUENCE</scope>
    <source>
        <strain evidence="2">WSJ</strain>
        <tissue evidence="2">Leaf</tissue>
    </source>
</reference>
<dbReference type="AlphaFoldDB" id="A0AAD8KU03"/>
<dbReference type="EMBL" id="JAUHHV010000004">
    <property type="protein sequence ID" value="KAK1428649.1"/>
    <property type="molecule type" value="Genomic_DNA"/>
</dbReference>
<gene>
    <name evidence="2" type="ORF">QVD17_17488</name>
</gene>
<keyword evidence="3" id="KW-1185">Reference proteome</keyword>